<protein>
    <recommendedName>
        <fullName evidence="1">UspA domain-containing protein</fullName>
    </recommendedName>
</protein>
<sequence>MSGVTAEQLIENLRVEIEAHRTSEAASAAQENGKHEPRLVVIGVDSSDFSRKAVEWAAQNVLKKDDLVVLMTIWEECMEFTRDAGFEMDTYGLVMIRRDDIKEHNEQALRDGRELLVKTFKKYLKENTVFPLLVSTTSPSKSAIGDLMCRASSVIHADFIVVGCRGLGAFKRFFMGSVSKYVSEHATQPVVIVKD</sequence>
<dbReference type="EMBL" id="CDMY01000507">
    <property type="protein sequence ID" value="CEM18722.1"/>
    <property type="molecule type" value="Genomic_DNA"/>
</dbReference>
<dbReference type="SUPFAM" id="SSF52402">
    <property type="entry name" value="Adenine nucleotide alpha hydrolases-like"/>
    <property type="match status" value="1"/>
</dbReference>
<dbReference type="InterPro" id="IPR006016">
    <property type="entry name" value="UspA"/>
</dbReference>
<dbReference type="CDD" id="cd23659">
    <property type="entry name" value="USP_At3g01520-like"/>
    <property type="match status" value="1"/>
</dbReference>
<gene>
    <name evidence="2" type="ORF">Vbra_22960</name>
</gene>
<name>A0A0G4FVI7_VITBC</name>
<dbReference type="PhylomeDB" id="A0A0G4FVI7"/>
<reference evidence="2 3" key="1">
    <citation type="submission" date="2014-11" db="EMBL/GenBank/DDBJ databases">
        <authorList>
            <person name="Zhu J."/>
            <person name="Qi W."/>
            <person name="Song R."/>
        </authorList>
    </citation>
    <scope>NUCLEOTIDE SEQUENCE [LARGE SCALE GENOMIC DNA]</scope>
</reference>
<dbReference type="Proteomes" id="UP000041254">
    <property type="component" value="Unassembled WGS sequence"/>
</dbReference>
<dbReference type="Pfam" id="PF00582">
    <property type="entry name" value="Usp"/>
    <property type="match status" value="1"/>
</dbReference>
<organism evidence="2 3">
    <name type="scientific">Vitrella brassicaformis (strain CCMP3155)</name>
    <dbReference type="NCBI Taxonomy" id="1169540"/>
    <lineage>
        <taxon>Eukaryota</taxon>
        <taxon>Sar</taxon>
        <taxon>Alveolata</taxon>
        <taxon>Colpodellida</taxon>
        <taxon>Vitrellaceae</taxon>
        <taxon>Vitrella</taxon>
    </lineage>
</organism>
<evidence type="ECO:0000313" key="3">
    <source>
        <dbReference type="Proteomes" id="UP000041254"/>
    </source>
</evidence>
<dbReference type="InterPro" id="IPR006015">
    <property type="entry name" value="Universal_stress_UspA"/>
</dbReference>
<feature type="domain" description="UspA" evidence="1">
    <location>
        <begin position="40"/>
        <end position="194"/>
    </location>
</feature>
<evidence type="ECO:0000313" key="2">
    <source>
        <dbReference type="EMBL" id="CEM18722.1"/>
    </source>
</evidence>
<dbReference type="PANTHER" id="PTHR31964">
    <property type="entry name" value="ADENINE NUCLEOTIDE ALPHA HYDROLASES-LIKE SUPERFAMILY PROTEIN"/>
    <property type="match status" value="1"/>
</dbReference>
<dbReference type="AlphaFoldDB" id="A0A0G4FVI7"/>
<dbReference type="PRINTS" id="PR01438">
    <property type="entry name" value="UNVRSLSTRESS"/>
</dbReference>
<keyword evidence="3" id="KW-1185">Reference proteome</keyword>
<dbReference type="PANTHER" id="PTHR31964:SF113">
    <property type="entry name" value="USPA DOMAIN-CONTAINING PROTEIN"/>
    <property type="match status" value="1"/>
</dbReference>
<dbReference type="Gene3D" id="3.40.50.620">
    <property type="entry name" value="HUPs"/>
    <property type="match status" value="1"/>
</dbReference>
<dbReference type="OrthoDB" id="843225at2759"/>
<dbReference type="STRING" id="1169540.A0A0G4FVI7"/>
<dbReference type="InParanoid" id="A0A0G4FVI7"/>
<dbReference type="InterPro" id="IPR014729">
    <property type="entry name" value="Rossmann-like_a/b/a_fold"/>
</dbReference>
<evidence type="ECO:0000259" key="1">
    <source>
        <dbReference type="Pfam" id="PF00582"/>
    </source>
</evidence>
<proteinExistence type="predicted"/>
<accession>A0A0G4FVI7</accession>
<dbReference type="VEuPathDB" id="CryptoDB:Vbra_22960"/>
<dbReference type="OMA" id="YALDWYC"/>